<organism evidence="2 3">
    <name type="scientific">Spiroplasma gladiatoris</name>
    <dbReference type="NCBI Taxonomy" id="2143"/>
    <lineage>
        <taxon>Bacteria</taxon>
        <taxon>Bacillati</taxon>
        <taxon>Mycoplasmatota</taxon>
        <taxon>Mollicutes</taxon>
        <taxon>Entomoplasmatales</taxon>
        <taxon>Spiroplasmataceae</taxon>
        <taxon>Spiroplasma</taxon>
    </lineage>
</organism>
<dbReference type="EMBL" id="CP038013">
    <property type="protein sequence ID" value="QBQ07633.1"/>
    <property type="molecule type" value="Genomic_DNA"/>
</dbReference>
<dbReference type="OrthoDB" id="390278at2"/>
<keyword evidence="1" id="KW-0732">Signal</keyword>
<reference evidence="2 3" key="1">
    <citation type="submission" date="2019-03" db="EMBL/GenBank/DDBJ databases">
        <title>Complete genome sequence of Spiroplasma gladiatoris TG-1 (DSM 22552).</title>
        <authorList>
            <person name="Lin Y.-C."/>
            <person name="Chou L."/>
            <person name="Kuo C.-H."/>
        </authorList>
    </citation>
    <scope>NUCLEOTIDE SEQUENCE [LARGE SCALE GENOMIC DNA]</scope>
    <source>
        <strain evidence="2 3">TG-1</strain>
    </source>
</reference>
<dbReference type="KEGG" id="sgq:SGLAD_v1c04340"/>
<keyword evidence="3" id="KW-1185">Reference proteome</keyword>
<dbReference type="Gene3D" id="3.40.50.1110">
    <property type="entry name" value="SGNH hydrolase"/>
    <property type="match status" value="1"/>
</dbReference>
<dbReference type="InterPro" id="IPR036514">
    <property type="entry name" value="SGNH_hydro_sf"/>
</dbReference>
<gene>
    <name evidence="2" type="ORF">SGLAD_v1c04340</name>
</gene>
<evidence type="ECO:0000256" key="1">
    <source>
        <dbReference type="SAM" id="SignalP"/>
    </source>
</evidence>
<protein>
    <submittedName>
        <fullName evidence="2">Lysophospholipase</fullName>
    </submittedName>
</protein>
<name>A0A4P7AIT2_9MOLU</name>
<dbReference type="Proteomes" id="UP000294309">
    <property type="component" value="Chromosome"/>
</dbReference>
<feature type="chain" id="PRO_5020549835" evidence="1">
    <location>
        <begin position="20"/>
        <end position="497"/>
    </location>
</feature>
<sequence length="497" mass="55827">MKKLLVAFMSISFFAVSVSQLIGCKKPTSNFNDEDPFKIGLEIDKSNAIKDSDIAKNEYSVTNYFILGDNFSDANGTSKYLSNKLSLKNMKVNLSLGGKYGYANKNQDLNNYQKAYGNDNSSFTNGKSAALQFGEEVLKMNDPKASYLNYKLDKDQSYGTNYAVGGASASNIENLMGNIMNDATIDNQVKALVQQHVIKNNDVVSISIGQNDLLSMLKFYDPYKLNETPTKIMNDAITKIRYSLFALLNNGIKHILFITPPPVSLLPINAEKVYKTFSYQDENLNESCLSIEGNPYSNKDDDGKVCYSKTNAGQVPINKRTNEAIFISETSKEFNLKIENVVKEVVKYYPQGVRTINFYKDFNYFINESQKISNISNIALNAYNQYENFTNYATIDANENNSVIYDFDFDEDNLKKIINIIANAANSSIDLVNLVISIQRDNNNNQTSEVGNNSIDNFLFLDKKNFTNSLHQSIKKQLVKEFNKQITNNENNGIGGS</sequence>
<proteinExistence type="predicted"/>
<evidence type="ECO:0000313" key="3">
    <source>
        <dbReference type="Proteomes" id="UP000294309"/>
    </source>
</evidence>
<evidence type="ECO:0000313" key="2">
    <source>
        <dbReference type="EMBL" id="QBQ07633.1"/>
    </source>
</evidence>
<dbReference type="RefSeq" id="WP_134297427.1">
    <property type="nucleotide sequence ID" value="NZ_CP038013.1"/>
</dbReference>
<dbReference type="AlphaFoldDB" id="A0A4P7AIT2"/>
<accession>A0A4P7AIT2</accession>
<feature type="signal peptide" evidence="1">
    <location>
        <begin position="1"/>
        <end position="19"/>
    </location>
</feature>
<dbReference type="SUPFAM" id="SSF52266">
    <property type="entry name" value="SGNH hydrolase"/>
    <property type="match status" value="1"/>
</dbReference>